<comment type="catalytic activity">
    <reaction evidence="19">
        <text>L-glutamate(out) = L-glutamate(in)</text>
        <dbReference type="Rhea" id="RHEA:66336"/>
        <dbReference type="ChEBI" id="CHEBI:29985"/>
    </reaction>
    <physiologicalReaction direction="left-to-right" evidence="19">
        <dbReference type="Rhea" id="RHEA:66337"/>
    </physiologicalReaction>
</comment>
<feature type="transmembrane region" description="Helical" evidence="27">
    <location>
        <begin position="451"/>
        <end position="470"/>
    </location>
</feature>
<keyword evidence="12" id="KW-0325">Glycoprotein</keyword>
<proteinExistence type="predicted"/>
<comment type="subcellular location">
    <subcellularLocation>
        <location evidence="2">Basolateral cell membrane</location>
        <topology evidence="2">Multi-pass membrane protein</topology>
    </subcellularLocation>
    <subcellularLocation>
        <location evidence="3">Cytoplasmic vesicle</location>
        <location evidence="3">Secretory vesicle membrane</location>
        <topology evidence="3">Multi-pass membrane protein</topology>
    </subcellularLocation>
    <subcellularLocation>
        <location evidence="1">Cytoplasmic vesicle</location>
        <location evidence="1">Secretory vesicle</location>
        <location evidence="1">Synaptic vesicle membrane</location>
    </subcellularLocation>
    <subcellularLocation>
        <location evidence="4">Lysosome membrane</location>
    </subcellularLocation>
</comment>
<feature type="transmembrane region" description="Helical" evidence="27">
    <location>
        <begin position="190"/>
        <end position="210"/>
    </location>
</feature>
<evidence type="ECO:0000256" key="2">
    <source>
        <dbReference type="ARBA" id="ARBA00004554"/>
    </source>
</evidence>
<keyword evidence="13" id="KW-0458">Lysosome</keyword>
<dbReference type="FunFam" id="1.20.1250.20:FF:000067">
    <property type="entry name" value="sialin isoform X2"/>
    <property type="match status" value="1"/>
</dbReference>
<dbReference type="CDD" id="cd17318">
    <property type="entry name" value="MFS_SLC17"/>
    <property type="match status" value="1"/>
</dbReference>
<dbReference type="InterPro" id="IPR020846">
    <property type="entry name" value="MFS_dom"/>
</dbReference>
<evidence type="ECO:0000256" key="14">
    <source>
        <dbReference type="ARBA" id="ARBA00023329"/>
    </source>
</evidence>
<evidence type="ECO:0000256" key="25">
    <source>
        <dbReference type="ARBA" id="ARBA00081925"/>
    </source>
</evidence>
<feature type="transmembrane region" description="Helical" evidence="27">
    <location>
        <begin position="382"/>
        <end position="404"/>
    </location>
</feature>
<dbReference type="GO" id="GO:0006820">
    <property type="term" value="P:monoatomic anion transport"/>
    <property type="evidence" value="ECO:0007669"/>
    <property type="project" value="TreeGrafter"/>
</dbReference>
<dbReference type="InterPro" id="IPR011701">
    <property type="entry name" value="MFS"/>
</dbReference>
<evidence type="ECO:0000313" key="30">
    <source>
        <dbReference type="Proteomes" id="UP000708208"/>
    </source>
</evidence>
<evidence type="ECO:0000256" key="22">
    <source>
        <dbReference type="ARBA" id="ARBA00069713"/>
    </source>
</evidence>
<gene>
    <name evidence="29" type="ORF">AFUS01_LOCUS29399</name>
</gene>
<evidence type="ECO:0000256" key="23">
    <source>
        <dbReference type="ARBA" id="ARBA00080244"/>
    </source>
</evidence>
<dbReference type="EMBL" id="CAJVCH010433972">
    <property type="protein sequence ID" value="CAG7818922.1"/>
    <property type="molecule type" value="Genomic_DNA"/>
</dbReference>
<dbReference type="GO" id="GO:0005765">
    <property type="term" value="C:lysosomal membrane"/>
    <property type="evidence" value="ECO:0007669"/>
    <property type="project" value="UniProtKB-SubCell"/>
</dbReference>
<protein>
    <recommendedName>
        <fullName evidence="22">Sialin</fullName>
    </recommendedName>
    <alternativeName>
        <fullName evidence="25">H(+)/nitrate cotransporter</fullName>
    </alternativeName>
    <alternativeName>
        <fullName evidence="23">H(+)/sialic acid cotransporter</fullName>
    </alternativeName>
    <alternativeName>
        <fullName evidence="24">Vesicular excitatory amino acid transporter</fullName>
    </alternativeName>
</protein>
<evidence type="ECO:0000256" key="15">
    <source>
        <dbReference type="ARBA" id="ARBA00050101"/>
    </source>
</evidence>
<keyword evidence="5" id="KW-0813">Transport</keyword>
<evidence type="ECO:0000256" key="18">
    <source>
        <dbReference type="ARBA" id="ARBA00051403"/>
    </source>
</evidence>
<comment type="catalytic activity">
    <reaction evidence="18">
        <text>N-acetyl-L-aspartyl-L-glutamate(out) = N-acetyl-L-aspartyl-L-glutamate(in)</text>
        <dbReference type="Rhea" id="RHEA:72599"/>
        <dbReference type="ChEBI" id="CHEBI:76931"/>
    </reaction>
    <physiologicalReaction direction="left-to-right" evidence="18">
        <dbReference type="Rhea" id="RHEA:72600"/>
    </physiologicalReaction>
</comment>
<evidence type="ECO:0000256" key="17">
    <source>
        <dbReference type="ARBA" id="ARBA00050625"/>
    </source>
</evidence>
<feature type="region of interest" description="Disordered" evidence="26">
    <location>
        <begin position="65"/>
        <end position="86"/>
    </location>
</feature>
<organism evidence="29 30">
    <name type="scientific">Allacma fusca</name>
    <dbReference type="NCBI Taxonomy" id="39272"/>
    <lineage>
        <taxon>Eukaryota</taxon>
        <taxon>Metazoa</taxon>
        <taxon>Ecdysozoa</taxon>
        <taxon>Arthropoda</taxon>
        <taxon>Hexapoda</taxon>
        <taxon>Collembola</taxon>
        <taxon>Symphypleona</taxon>
        <taxon>Sminthuridae</taxon>
        <taxon>Allacma</taxon>
    </lineage>
</organism>
<evidence type="ECO:0000256" key="13">
    <source>
        <dbReference type="ARBA" id="ARBA00023228"/>
    </source>
</evidence>
<accession>A0A8J2PD41</accession>
<evidence type="ECO:0000256" key="7">
    <source>
        <dbReference type="ARBA" id="ARBA00022692"/>
    </source>
</evidence>
<keyword evidence="30" id="KW-1185">Reference proteome</keyword>
<evidence type="ECO:0000313" key="29">
    <source>
        <dbReference type="EMBL" id="CAG7818922.1"/>
    </source>
</evidence>
<evidence type="ECO:0000256" key="12">
    <source>
        <dbReference type="ARBA" id="ARBA00023180"/>
    </source>
</evidence>
<evidence type="ECO:0000256" key="20">
    <source>
        <dbReference type="ARBA" id="ARBA00051612"/>
    </source>
</evidence>
<dbReference type="GO" id="GO:0015293">
    <property type="term" value="F:symporter activity"/>
    <property type="evidence" value="ECO:0007669"/>
    <property type="project" value="UniProtKB-KW"/>
</dbReference>
<comment type="function">
    <text evidence="21">Receptor for CM101, a polysaccharide produced by group B Streptococcus with antipathoangiogenic properties.</text>
</comment>
<feature type="domain" description="Major facilitator superfamily (MFS) profile" evidence="28">
    <location>
        <begin position="1"/>
        <end position="475"/>
    </location>
</feature>
<dbReference type="PANTHER" id="PTHR11662:SF399">
    <property type="entry name" value="FI19708P1-RELATED"/>
    <property type="match status" value="1"/>
</dbReference>
<keyword evidence="7 27" id="KW-0812">Transmembrane</keyword>
<evidence type="ECO:0000256" key="27">
    <source>
        <dbReference type="SAM" id="Phobius"/>
    </source>
</evidence>
<comment type="caution">
    <text evidence="29">The sequence shown here is derived from an EMBL/GenBank/DDBJ whole genome shotgun (WGS) entry which is preliminary data.</text>
</comment>
<comment type="catalytic activity">
    <reaction evidence="15">
        <text>2 nitrate(out) + H(+)(out) = 2 nitrate(in) + H(+)(in)</text>
        <dbReference type="Rhea" id="RHEA:71539"/>
        <dbReference type="ChEBI" id="CHEBI:15378"/>
        <dbReference type="ChEBI" id="CHEBI:17632"/>
    </reaction>
    <physiologicalReaction direction="left-to-right" evidence="15">
        <dbReference type="Rhea" id="RHEA:71540"/>
    </physiologicalReaction>
</comment>
<feature type="transmembrane region" description="Helical" evidence="27">
    <location>
        <begin position="216"/>
        <end position="237"/>
    </location>
</feature>
<keyword evidence="14" id="KW-0968">Cytoplasmic vesicle</keyword>
<evidence type="ECO:0000256" key="6">
    <source>
        <dbReference type="ARBA" id="ARBA00022475"/>
    </source>
</evidence>
<dbReference type="Pfam" id="PF07690">
    <property type="entry name" value="MFS_1"/>
    <property type="match status" value="1"/>
</dbReference>
<evidence type="ECO:0000256" key="4">
    <source>
        <dbReference type="ARBA" id="ARBA00004656"/>
    </source>
</evidence>
<feature type="transmembrane region" description="Helical" evidence="27">
    <location>
        <begin position="125"/>
        <end position="145"/>
    </location>
</feature>
<evidence type="ECO:0000256" key="19">
    <source>
        <dbReference type="ARBA" id="ARBA00051447"/>
    </source>
</evidence>
<evidence type="ECO:0000256" key="3">
    <source>
        <dbReference type="ARBA" id="ARBA00004638"/>
    </source>
</evidence>
<dbReference type="PROSITE" id="PS50850">
    <property type="entry name" value="MFS"/>
    <property type="match status" value="1"/>
</dbReference>
<dbReference type="OrthoDB" id="2985014at2759"/>
<keyword evidence="6" id="KW-1003">Cell membrane</keyword>
<evidence type="ECO:0000256" key="9">
    <source>
        <dbReference type="ARBA" id="ARBA00022989"/>
    </source>
</evidence>
<keyword evidence="10" id="KW-0770">Synapse</keyword>
<comment type="catalytic activity">
    <reaction evidence="16">
        <text>L-aspartate(out) = L-aspartate(in)</text>
        <dbReference type="Rhea" id="RHEA:66332"/>
        <dbReference type="ChEBI" id="CHEBI:29991"/>
    </reaction>
    <physiologicalReaction direction="left-to-right" evidence="16">
        <dbReference type="Rhea" id="RHEA:66333"/>
    </physiologicalReaction>
</comment>
<name>A0A8J2PD41_9HEXA</name>
<comment type="catalytic activity">
    <reaction evidence="17">
        <text>N-acetylneuraminate(in) + H(+)(in) = N-acetylneuraminate(out) + H(+)(out)</text>
        <dbReference type="Rhea" id="RHEA:28987"/>
        <dbReference type="ChEBI" id="CHEBI:15378"/>
        <dbReference type="ChEBI" id="CHEBI:35418"/>
    </reaction>
    <physiologicalReaction direction="right-to-left" evidence="17">
        <dbReference type="Rhea" id="RHEA:28989"/>
    </physiologicalReaction>
</comment>
<dbReference type="AlphaFoldDB" id="A0A8J2PD41"/>
<evidence type="ECO:0000256" key="11">
    <source>
        <dbReference type="ARBA" id="ARBA00023136"/>
    </source>
</evidence>
<dbReference type="GO" id="GO:0046942">
    <property type="term" value="P:carboxylic acid transport"/>
    <property type="evidence" value="ECO:0007669"/>
    <property type="project" value="UniProtKB-ARBA"/>
</dbReference>
<evidence type="ECO:0000259" key="28">
    <source>
        <dbReference type="PROSITE" id="PS50850"/>
    </source>
</evidence>
<evidence type="ECO:0000256" key="16">
    <source>
        <dbReference type="ARBA" id="ARBA00050554"/>
    </source>
</evidence>
<feature type="transmembrane region" description="Helical" evidence="27">
    <location>
        <begin position="321"/>
        <end position="345"/>
    </location>
</feature>
<feature type="transmembrane region" description="Helical" evidence="27">
    <location>
        <begin position="416"/>
        <end position="439"/>
    </location>
</feature>
<feature type="compositionally biased region" description="Basic and acidic residues" evidence="26">
    <location>
        <begin position="67"/>
        <end position="81"/>
    </location>
</feature>
<comment type="catalytic activity">
    <reaction evidence="20">
        <text>D-glucuronate(out) + H(+)(out) = D-glucuronate(in) + H(+)(in)</text>
        <dbReference type="Rhea" id="RHEA:72591"/>
        <dbReference type="ChEBI" id="CHEBI:15378"/>
        <dbReference type="ChEBI" id="CHEBI:58720"/>
    </reaction>
    <physiologicalReaction direction="left-to-right" evidence="20">
        <dbReference type="Rhea" id="RHEA:72592"/>
    </physiologicalReaction>
</comment>
<feature type="transmembrane region" description="Helical" evidence="27">
    <location>
        <begin position="157"/>
        <end position="178"/>
    </location>
</feature>
<keyword evidence="11 27" id="KW-0472">Membrane</keyword>
<dbReference type="GO" id="GO:0016323">
    <property type="term" value="C:basolateral plasma membrane"/>
    <property type="evidence" value="ECO:0007669"/>
    <property type="project" value="UniProtKB-SubCell"/>
</dbReference>
<evidence type="ECO:0000256" key="24">
    <source>
        <dbReference type="ARBA" id="ARBA00081195"/>
    </source>
</evidence>
<evidence type="ECO:0000256" key="1">
    <source>
        <dbReference type="ARBA" id="ARBA00004432"/>
    </source>
</evidence>
<evidence type="ECO:0000256" key="26">
    <source>
        <dbReference type="SAM" id="MobiDB-lite"/>
    </source>
</evidence>
<keyword evidence="9 27" id="KW-1133">Transmembrane helix</keyword>
<dbReference type="InterPro" id="IPR050382">
    <property type="entry name" value="MFS_Na/Anion_cotransporter"/>
</dbReference>
<dbReference type="FunFam" id="1.20.1250.20:FF:000003">
    <property type="entry name" value="Solute carrier family 17 member 3"/>
    <property type="match status" value="1"/>
</dbReference>
<evidence type="ECO:0000256" key="5">
    <source>
        <dbReference type="ARBA" id="ARBA00022448"/>
    </source>
</evidence>
<reference evidence="29" key="1">
    <citation type="submission" date="2021-06" db="EMBL/GenBank/DDBJ databases">
        <authorList>
            <person name="Hodson N. C."/>
            <person name="Mongue J. A."/>
            <person name="Jaron S. K."/>
        </authorList>
    </citation>
    <scope>NUCLEOTIDE SEQUENCE</scope>
</reference>
<dbReference type="Proteomes" id="UP000708208">
    <property type="component" value="Unassembled WGS sequence"/>
</dbReference>
<evidence type="ECO:0000256" key="10">
    <source>
        <dbReference type="ARBA" id="ARBA00023018"/>
    </source>
</evidence>
<dbReference type="PANTHER" id="PTHR11662">
    <property type="entry name" value="SOLUTE CARRIER FAMILY 17"/>
    <property type="match status" value="1"/>
</dbReference>
<keyword evidence="8" id="KW-0769">Symport</keyword>
<sequence length="530" mass="58799">MAIVAMTNSSMSTQEERVPIFKVDQCPHMKIPDEQEQWKSLKIHSIQIDDENGNSSGRMTIALGRGAQKDPNEEQANKDEASWSTNGEFSWDEEEQGIILGSFFWGYILTQLPGGYLGQRFGGKWPLGIGLLTTAIFTLLTPFAANMGKEALIACRIIQGLGEGVTMPSMHAMLAVWVPIEERSKLSAAVYAGMSLGTSIIMTLSGYITHYFGWPVVFYASGALAIIWFVFWAMLIYDTPNDHPRISADELDYISASLFDNTWRDKEKKPPTPWRSILVSVPFWGILLCQTLETWGMYTLLHEIPTYMKTVLRFDMQQNCLLSAFPHLLSWVVTIVVTQIGDWLIERNFVSVVTVRKSCNTIGLWGSAAAMLGVAYSGCDRTATTVLLSLAMGAYGSLLGGVIINLIDIAPNYASILMGVTNTFATLSGFGAPWMAGYILKGNPSLENWRIVFIVAAAICFVGNLIYILMASGKEQKWNRGENEKDGKEVACVNQQIAINWVIQNPSDLEQQIDRMIALEDVPHFPRNSA</sequence>
<evidence type="ECO:0000256" key="21">
    <source>
        <dbReference type="ARBA" id="ARBA00056891"/>
    </source>
</evidence>
<evidence type="ECO:0000256" key="8">
    <source>
        <dbReference type="ARBA" id="ARBA00022847"/>
    </source>
</evidence>
<dbReference type="GO" id="GO:0030672">
    <property type="term" value="C:synaptic vesicle membrane"/>
    <property type="evidence" value="ECO:0007669"/>
    <property type="project" value="UniProtKB-SubCell"/>
</dbReference>